<proteinExistence type="predicted"/>
<evidence type="ECO:0000313" key="3">
    <source>
        <dbReference type="Proteomes" id="UP000216345"/>
    </source>
</evidence>
<dbReference type="RefSeq" id="WP_094574540.1">
    <property type="nucleotide sequence ID" value="NZ_JBHEEL010000022.1"/>
</dbReference>
<keyword evidence="3" id="KW-1185">Reference proteome</keyword>
<feature type="chain" id="PRO_5013350302" evidence="1">
    <location>
        <begin position="28"/>
        <end position="190"/>
    </location>
</feature>
<feature type="signal peptide" evidence="1">
    <location>
        <begin position="1"/>
        <end position="27"/>
    </location>
</feature>
<comment type="caution">
    <text evidence="2">The sequence shown here is derived from an EMBL/GenBank/DDBJ whole genome shotgun (WGS) entry which is preliminary data.</text>
</comment>
<dbReference type="AlphaFoldDB" id="A0A256FS50"/>
<organism evidence="2 3">
    <name type="scientific">Brucella rhizosphaerae</name>
    <dbReference type="NCBI Taxonomy" id="571254"/>
    <lineage>
        <taxon>Bacteria</taxon>
        <taxon>Pseudomonadati</taxon>
        <taxon>Pseudomonadota</taxon>
        <taxon>Alphaproteobacteria</taxon>
        <taxon>Hyphomicrobiales</taxon>
        <taxon>Brucellaceae</taxon>
        <taxon>Brucella/Ochrobactrum group</taxon>
        <taxon>Brucella</taxon>
    </lineage>
</organism>
<gene>
    <name evidence="2" type="ORF">CEV32_3852</name>
</gene>
<name>A0A256FS50_9HYPH</name>
<evidence type="ECO:0000313" key="2">
    <source>
        <dbReference type="EMBL" id="OYR17536.1"/>
    </source>
</evidence>
<evidence type="ECO:0000256" key="1">
    <source>
        <dbReference type="SAM" id="SignalP"/>
    </source>
</evidence>
<keyword evidence="1" id="KW-0732">Signal</keyword>
<sequence length="190" mass="20581">MPVRYRISAALGVLLLMSFGAFPPALAQEKLVAPETNPPGDIPDNQVFITYNSPNGFDLKVPEGWSRAPIDHGVRFFDKYDELDATVGTASAAPTASSAKAHEIPDLKASGHAVKITAVKEVKLAAGPAVRISYLSNSAPNPVTNKQIRLEHERFILFKDGRTLTLDLAAPAGADNVDQWQLISNSLHWR</sequence>
<reference evidence="2 3" key="1">
    <citation type="submission" date="2017-07" db="EMBL/GenBank/DDBJ databases">
        <title>Phylogenetic study on the rhizospheric bacterium Ochrobactrum sp. A44.</title>
        <authorList>
            <person name="Krzyzanowska D.M."/>
            <person name="Ossowicki A."/>
            <person name="Rajewska M."/>
            <person name="Maciag T."/>
            <person name="Kaczynski Z."/>
            <person name="Czerwicka M."/>
            <person name="Jafra S."/>
        </authorList>
    </citation>
    <scope>NUCLEOTIDE SEQUENCE [LARGE SCALE GENOMIC DNA]</scope>
    <source>
        <strain evidence="2 3">PR17</strain>
    </source>
</reference>
<keyword evidence="2" id="KW-0449">Lipoprotein</keyword>
<dbReference type="EMBL" id="NNRK01000019">
    <property type="protein sequence ID" value="OYR17536.1"/>
    <property type="molecule type" value="Genomic_DNA"/>
</dbReference>
<protein>
    <submittedName>
        <fullName evidence="2">Putative lipoprotein</fullName>
    </submittedName>
</protein>
<accession>A0A256FS50</accession>
<dbReference type="Proteomes" id="UP000216345">
    <property type="component" value="Unassembled WGS sequence"/>
</dbReference>
<dbReference type="OrthoDB" id="9102188at2"/>